<protein>
    <submittedName>
        <fullName evidence="4">JmjC domain-containing protein</fullName>
    </submittedName>
</protein>
<keyword evidence="2" id="KW-0812">Transmembrane</keyword>
<dbReference type="Proteomes" id="UP001472866">
    <property type="component" value="Chromosome 09"/>
</dbReference>
<dbReference type="InterPro" id="IPR041667">
    <property type="entry name" value="Cupin_8"/>
</dbReference>
<evidence type="ECO:0000256" key="2">
    <source>
        <dbReference type="SAM" id="Phobius"/>
    </source>
</evidence>
<keyword evidence="2" id="KW-0472">Membrane</keyword>
<keyword evidence="5" id="KW-1185">Reference proteome</keyword>
<dbReference type="Gene3D" id="2.60.120.650">
    <property type="entry name" value="Cupin"/>
    <property type="match status" value="1"/>
</dbReference>
<organism evidence="4 5">
    <name type="scientific">Chloropicon roscoffensis</name>
    <dbReference type="NCBI Taxonomy" id="1461544"/>
    <lineage>
        <taxon>Eukaryota</taxon>
        <taxon>Viridiplantae</taxon>
        <taxon>Chlorophyta</taxon>
        <taxon>Chloropicophyceae</taxon>
        <taxon>Chloropicales</taxon>
        <taxon>Chloropicaceae</taxon>
        <taxon>Chloropicon</taxon>
    </lineage>
</organism>
<proteinExistence type="inferred from homology"/>
<comment type="similarity">
    <text evidence="1">Belongs to the JARID1 histone demethylase family.</text>
</comment>
<dbReference type="Pfam" id="PF13621">
    <property type="entry name" value="Cupin_8"/>
    <property type="match status" value="1"/>
</dbReference>
<dbReference type="PANTHER" id="PTHR12461">
    <property type="entry name" value="HYPOXIA-INDUCIBLE FACTOR 1 ALPHA INHIBITOR-RELATED"/>
    <property type="match status" value="1"/>
</dbReference>
<evidence type="ECO:0000313" key="5">
    <source>
        <dbReference type="Proteomes" id="UP001472866"/>
    </source>
</evidence>
<dbReference type="AlphaFoldDB" id="A0AAX4PE53"/>
<feature type="domain" description="Cupin-like" evidence="3">
    <location>
        <begin position="208"/>
        <end position="327"/>
    </location>
</feature>
<gene>
    <name evidence="4" type="ORF">HKI87_09g58870</name>
</gene>
<name>A0AAX4PE53_9CHLO</name>
<sequence>MLRKGGGSYIHDFLSNDTYKPRRKAGRTNGLTCTYVGVFSVLAFLTWYARSAKKLHVVPMPRVPAGSLTKKEFFEQYGDQAVIIEGGLRQHPAVGLGLEGLRDLCGDATVETYVFDPKSDEWGGHVDQKLLKFDEYIDEYVLNETNLEKRYFPGGIVGMPLLCPALELLAPIPNFVSSGLAEESAFAFAAWKQRFNQTGTGEIDESFRPLIASQPELFVGPGGSKTEIHMDLNPNAFWMSVYFGKKTFRTISYEDSIKYMPYYKEKGVQRLRRRKNRHSRLQPLAIWNPDLETFPELAKVTIWEGTVNAGDWLYLPPATLHGVYNPEPFWALTSMDIYPPLFDKFIDVCVDTNFMGRCRESILDIGQNKCNPKSLSREDLKKCLRGTPYLSFVQKQYDELQSEKDQYVHELAGYDSFQPWCEAICEANKQYKRICDCTKRPRGLLLS</sequence>
<dbReference type="EMBL" id="CP151509">
    <property type="protein sequence ID" value="WZN64331.1"/>
    <property type="molecule type" value="Genomic_DNA"/>
</dbReference>
<evidence type="ECO:0000256" key="1">
    <source>
        <dbReference type="ARBA" id="ARBA00006801"/>
    </source>
</evidence>
<accession>A0AAX4PE53</accession>
<dbReference type="PANTHER" id="PTHR12461:SF105">
    <property type="entry name" value="HYPOXIA-INDUCIBLE FACTOR 1-ALPHA INHIBITOR"/>
    <property type="match status" value="1"/>
</dbReference>
<evidence type="ECO:0000313" key="4">
    <source>
        <dbReference type="EMBL" id="WZN64331.1"/>
    </source>
</evidence>
<feature type="transmembrane region" description="Helical" evidence="2">
    <location>
        <begin position="30"/>
        <end position="49"/>
    </location>
</feature>
<dbReference type="SUPFAM" id="SSF51197">
    <property type="entry name" value="Clavaminate synthase-like"/>
    <property type="match status" value="1"/>
</dbReference>
<reference evidence="4 5" key="1">
    <citation type="submission" date="2024-03" db="EMBL/GenBank/DDBJ databases">
        <title>Complete genome sequence of the green alga Chloropicon roscoffensis RCC1871.</title>
        <authorList>
            <person name="Lemieux C."/>
            <person name="Pombert J.-F."/>
            <person name="Otis C."/>
            <person name="Turmel M."/>
        </authorList>
    </citation>
    <scope>NUCLEOTIDE SEQUENCE [LARGE SCALE GENOMIC DNA]</scope>
    <source>
        <strain evidence="4 5">RCC1871</strain>
    </source>
</reference>
<keyword evidence="2" id="KW-1133">Transmembrane helix</keyword>
<evidence type="ECO:0000259" key="3">
    <source>
        <dbReference type="Pfam" id="PF13621"/>
    </source>
</evidence>